<dbReference type="AlphaFoldDB" id="A0A3P3G4Z3"/>
<keyword evidence="3" id="KW-1185">Reference proteome</keyword>
<gene>
    <name evidence="2" type="ORF">EH240_05075</name>
</gene>
<dbReference type="Proteomes" id="UP000273786">
    <property type="component" value="Unassembled WGS sequence"/>
</dbReference>
<dbReference type="OrthoDB" id="8304274at2"/>
<comment type="caution">
    <text evidence="2">The sequence shown here is derived from an EMBL/GenBank/DDBJ whole genome shotgun (WGS) entry which is preliminary data.</text>
</comment>
<feature type="region of interest" description="Disordered" evidence="1">
    <location>
        <begin position="25"/>
        <end position="75"/>
    </location>
</feature>
<name>A0A3P3G4Z3_9HYPH</name>
<organism evidence="2 3">
    <name type="scientific">Mesorhizobium tamadayense</name>
    <dbReference type="NCBI Taxonomy" id="425306"/>
    <lineage>
        <taxon>Bacteria</taxon>
        <taxon>Pseudomonadati</taxon>
        <taxon>Pseudomonadota</taxon>
        <taxon>Alphaproteobacteria</taxon>
        <taxon>Hyphomicrobiales</taxon>
        <taxon>Phyllobacteriaceae</taxon>
        <taxon>Mesorhizobium</taxon>
    </lineage>
</organism>
<accession>A0A3P3G4Z3</accession>
<dbReference type="EMBL" id="RQXT01000004">
    <property type="protein sequence ID" value="RRI05908.1"/>
    <property type="molecule type" value="Genomic_DNA"/>
</dbReference>
<evidence type="ECO:0000313" key="3">
    <source>
        <dbReference type="Proteomes" id="UP000273786"/>
    </source>
</evidence>
<proteinExistence type="predicted"/>
<reference evidence="2 3" key="1">
    <citation type="submission" date="2018-11" db="EMBL/GenBank/DDBJ databases">
        <title>the genome of Mesorhizobium tamadayense DSM 28320.</title>
        <authorList>
            <person name="Gao J."/>
        </authorList>
    </citation>
    <scope>NUCLEOTIDE SEQUENCE [LARGE SCALE GENOMIC DNA]</scope>
    <source>
        <strain evidence="2 3">DSM 28320</strain>
    </source>
</reference>
<feature type="compositionally biased region" description="Basic residues" evidence="1">
    <location>
        <begin position="27"/>
        <end position="38"/>
    </location>
</feature>
<feature type="compositionally biased region" description="Polar residues" evidence="1">
    <location>
        <begin position="63"/>
        <end position="75"/>
    </location>
</feature>
<evidence type="ECO:0000313" key="2">
    <source>
        <dbReference type="EMBL" id="RRI05908.1"/>
    </source>
</evidence>
<evidence type="ECO:0000256" key="1">
    <source>
        <dbReference type="SAM" id="MobiDB-lite"/>
    </source>
</evidence>
<protein>
    <submittedName>
        <fullName evidence="2">Uncharacterized protein</fullName>
    </submittedName>
</protein>
<sequence length="75" mass="7947">MQRLQNSAPLHSTSIVTAWILGSSPRMTKRRVRRKTRCRNAGSTAPPSALPGISPTRGEIGSVSASRSPSTPACC</sequence>